<keyword evidence="9 12" id="KW-0030">Aminoacyl-tRNA synthetase</keyword>
<evidence type="ECO:0000256" key="14">
    <source>
        <dbReference type="PIRSR" id="PIRSR001529-2"/>
    </source>
</evidence>
<dbReference type="InterPro" id="IPR042103">
    <property type="entry name" value="SerRS_1_N_sf"/>
</dbReference>
<dbReference type="InterPro" id="IPR045864">
    <property type="entry name" value="aa-tRNA-synth_II/BPL/LPL"/>
</dbReference>
<dbReference type="Gene3D" id="1.10.287.40">
    <property type="entry name" value="Serine-tRNA synthetase, tRNA binding domain"/>
    <property type="match status" value="1"/>
</dbReference>
<evidence type="ECO:0000256" key="9">
    <source>
        <dbReference type="ARBA" id="ARBA00023146"/>
    </source>
</evidence>
<sequence>MLDIKWIRENPNALVEALKKRSWSQADAQSTVDEIVAGDEARRAHVLKLQQAQERRNAASKEIGKAMAAKDMDLAEKLKAEVGDIKSFIQDGEAEERRLDKALNDALAVIPNLPLDNVPVGKDENDNVELRKVGKVPVPANWTREHFDIGEGLGMMDFECAARLSGSRFTVLRGQLARLERALGQFMLDLHTTEHGYTEVQVPLLVRDDALFGTGNLPKFEEDLFFVPHGDGRLGLIPTSEVPLTNLVREEITAHEKLPLRFTSLTPCFRSEAGSAGRDTRGMLRQHQFYKVEMVSITDADSSIEEHERMTACAEDVLKRLDLPFRTVVLCTGDMGFGARRTHDIEVWLPGQKTYREISSCSVCGDFQARRMNARYKDKDGKGNLFIHTLNGSGVAVGRALIAVMENYQNEDGSITVPDVLRPYMGGLEKIEVR</sequence>
<comment type="subcellular location">
    <subcellularLocation>
        <location evidence="1 12">Cytoplasm</location>
    </subcellularLocation>
</comment>
<dbReference type="Gene3D" id="3.30.930.10">
    <property type="entry name" value="Bira Bifunctional Protein, Domain 2"/>
    <property type="match status" value="1"/>
</dbReference>
<evidence type="ECO:0000256" key="10">
    <source>
        <dbReference type="ARBA" id="ARBA00047929"/>
    </source>
</evidence>
<gene>
    <name evidence="12" type="primary">serS</name>
    <name evidence="17" type="ORF">HNR59_002247</name>
</gene>
<evidence type="ECO:0000256" key="12">
    <source>
        <dbReference type="HAMAP-Rule" id="MF_00176"/>
    </source>
</evidence>
<comment type="catalytic activity">
    <reaction evidence="10 12">
        <text>tRNA(Sec) + L-serine + ATP = L-seryl-tRNA(Sec) + AMP + diphosphate + H(+)</text>
        <dbReference type="Rhea" id="RHEA:42580"/>
        <dbReference type="Rhea" id="RHEA-COMP:9742"/>
        <dbReference type="Rhea" id="RHEA-COMP:10128"/>
        <dbReference type="ChEBI" id="CHEBI:15378"/>
        <dbReference type="ChEBI" id="CHEBI:30616"/>
        <dbReference type="ChEBI" id="CHEBI:33019"/>
        <dbReference type="ChEBI" id="CHEBI:33384"/>
        <dbReference type="ChEBI" id="CHEBI:78442"/>
        <dbReference type="ChEBI" id="CHEBI:78533"/>
        <dbReference type="ChEBI" id="CHEBI:456215"/>
        <dbReference type="EC" id="6.1.1.11"/>
    </reaction>
</comment>
<feature type="binding site" evidence="12">
    <location>
        <position position="393"/>
    </location>
    <ligand>
        <name>L-serine</name>
        <dbReference type="ChEBI" id="CHEBI:33384"/>
    </ligand>
</feature>
<dbReference type="EMBL" id="JACHEU010000001">
    <property type="protein sequence ID" value="MBB6012902.1"/>
    <property type="molecule type" value="Genomic_DNA"/>
</dbReference>
<dbReference type="PIRSF" id="PIRSF001529">
    <property type="entry name" value="Ser-tRNA-synth_IIa"/>
    <property type="match status" value="1"/>
</dbReference>
<keyword evidence="7 12" id="KW-0067">ATP-binding</keyword>
<feature type="binding site" evidence="12 14">
    <location>
        <begin position="357"/>
        <end position="360"/>
    </location>
    <ligand>
        <name>ATP</name>
        <dbReference type="ChEBI" id="CHEBI:30616"/>
    </ligand>
</feature>
<keyword evidence="18" id="KW-1185">Reference proteome</keyword>
<evidence type="ECO:0000256" key="2">
    <source>
        <dbReference type="ARBA" id="ARBA00005045"/>
    </source>
</evidence>
<keyword evidence="6 12" id="KW-0547">Nucleotide-binding</keyword>
<dbReference type="CDD" id="cd00770">
    <property type="entry name" value="SerRS_core"/>
    <property type="match status" value="1"/>
</dbReference>
<dbReference type="InterPro" id="IPR015866">
    <property type="entry name" value="Ser-tRNA-synth_1_N"/>
</dbReference>
<dbReference type="InterPro" id="IPR002317">
    <property type="entry name" value="Ser-tRNA-ligase_type_1"/>
</dbReference>
<feature type="binding site" evidence="13">
    <location>
        <position position="391"/>
    </location>
    <ligand>
        <name>L-serine</name>
        <dbReference type="ChEBI" id="CHEBI:33384"/>
    </ligand>
</feature>
<feature type="binding site" evidence="12 14">
    <location>
        <begin position="270"/>
        <end position="272"/>
    </location>
    <ligand>
        <name>ATP</name>
        <dbReference type="ChEBI" id="CHEBI:30616"/>
    </ligand>
</feature>
<dbReference type="GO" id="GO:0005737">
    <property type="term" value="C:cytoplasm"/>
    <property type="evidence" value="ECO:0007669"/>
    <property type="project" value="UniProtKB-SubCell"/>
</dbReference>
<dbReference type="SUPFAM" id="SSF55681">
    <property type="entry name" value="Class II aaRS and biotin synthetases"/>
    <property type="match status" value="1"/>
</dbReference>
<feature type="binding site" evidence="13">
    <location>
        <position position="270"/>
    </location>
    <ligand>
        <name>L-serine</name>
        <dbReference type="ChEBI" id="CHEBI:33384"/>
    </ligand>
</feature>
<dbReference type="HAMAP" id="MF_00176">
    <property type="entry name" value="Ser_tRNA_synth_type1"/>
    <property type="match status" value="1"/>
</dbReference>
<evidence type="ECO:0000256" key="8">
    <source>
        <dbReference type="ARBA" id="ARBA00022917"/>
    </source>
</evidence>
<evidence type="ECO:0000256" key="11">
    <source>
        <dbReference type="ARBA" id="ARBA00048823"/>
    </source>
</evidence>
<evidence type="ECO:0000256" key="15">
    <source>
        <dbReference type="SAM" id="Coils"/>
    </source>
</evidence>
<dbReference type="GO" id="GO:0004828">
    <property type="term" value="F:serine-tRNA ligase activity"/>
    <property type="evidence" value="ECO:0007669"/>
    <property type="project" value="UniProtKB-UniRule"/>
</dbReference>
<reference evidence="17 18" key="1">
    <citation type="submission" date="2020-08" db="EMBL/GenBank/DDBJ databases">
        <title>Genomic Encyclopedia of Type Strains, Phase IV (KMG-IV): sequencing the most valuable type-strain genomes for metagenomic binning, comparative biology and taxonomic classification.</title>
        <authorList>
            <person name="Goeker M."/>
        </authorList>
    </citation>
    <scope>NUCLEOTIDE SEQUENCE [LARGE SCALE GENOMIC DNA]</scope>
    <source>
        <strain evidence="17 18">DSM 11099</strain>
    </source>
</reference>
<evidence type="ECO:0000256" key="4">
    <source>
        <dbReference type="ARBA" id="ARBA00022490"/>
    </source>
</evidence>
<dbReference type="UniPathway" id="UPA00906">
    <property type="reaction ID" value="UER00895"/>
</dbReference>
<dbReference type="InterPro" id="IPR006195">
    <property type="entry name" value="aa-tRNA-synth_II"/>
</dbReference>
<feature type="coiled-coil region" evidence="15">
    <location>
        <begin position="42"/>
        <end position="69"/>
    </location>
</feature>
<dbReference type="Proteomes" id="UP000533306">
    <property type="component" value="Unassembled WGS sequence"/>
</dbReference>
<protein>
    <recommendedName>
        <fullName evidence="12">Serine--tRNA ligase</fullName>
        <ecNumber evidence="12">6.1.1.11</ecNumber>
    </recommendedName>
    <alternativeName>
        <fullName evidence="12">Seryl-tRNA synthetase</fullName>
        <shortName evidence="12">SerRS</shortName>
    </alternativeName>
    <alternativeName>
        <fullName evidence="12">Seryl-tRNA(Ser/Sec) synthetase</fullName>
    </alternativeName>
</protein>
<comment type="caution">
    <text evidence="12">Lacks conserved residue(s) required for the propagation of feature annotation.</text>
</comment>
<comment type="domain">
    <text evidence="12">Consists of two distinct domains, a catalytic core and a N-terminal extension that is involved in tRNA binding.</text>
</comment>
<comment type="caution">
    <text evidence="17">The sequence shown here is derived from an EMBL/GenBank/DDBJ whole genome shotgun (WGS) entry which is preliminary data.</text>
</comment>
<keyword evidence="5 12" id="KW-0436">Ligase</keyword>
<evidence type="ECO:0000256" key="5">
    <source>
        <dbReference type="ARBA" id="ARBA00022598"/>
    </source>
</evidence>
<keyword evidence="4 12" id="KW-0963">Cytoplasm</keyword>
<evidence type="ECO:0000313" key="17">
    <source>
        <dbReference type="EMBL" id="MBB6012902.1"/>
    </source>
</evidence>
<dbReference type="GO" id="GO:0006434">
    <property type="term" value="P:seryl-tRNA aminoacylation"/>
    <property type="evidence" value="ECO:0007669"/>
    <property type="project" value="UniProtKB-UniRule"/>
</dbReference>
<comment type="catalytic activity">
    <reaction evidence="11 12">
        <text>tRNA(Ser) + L-serine + ATP = L-seryl-tRNA(Ser) + AMP + diphosphate + H(+)</text>
        <dbReference type="Rhea" id="RHEA:12292"/>
        <dbReference type="Rhea" id="RHEA-COMP:9669"/>
        <dbReference type="Rhea" id="RHEA-COMP:9703"/>
        <dbReference type="ChEBI" id="CHEBI:15378"/>
        <dbReference type="ChEBI" id="CHEBI:30616"/>
        <dbReference type="ChEBI" id="CHEBI:33019"/>
        <dbReference type="ChEBI" id="CHEBI:33384"/>
        <dbReference type="ChEBI" id="CHEBI:78442"/>
        <dbReference type="ChEBI" id="CHEBI:78533"/>
        <dbReference type="ChEBI" id="CHEBI:456215"/>
        <dbReference type="EC" id="6.1.1.11"/>
    </reaction>
</comment>
<organism evidence="17 18">
    <name type="scientific">Aquamicrobium lusatiense</name>
    <dbReference type="NCBI Taxonomy" id="89772"/>
    <lineage>
        <taxon>Bacteria</taxon>
        <taxon>Pseudomonadati</taxon>
        <taxon>Pseudomonadota</taxon>
        <taxon>Alphaproteobacteria</taxon>
        <taxon>Hyphomicrobiales</taxon>
        <taxon>Phyllobacteriaceae</taxon>
        <taxon>Aquamicrobium</taxon>
    </lineage>
</organism>
<evidence type="ECO:0000313" key="18">
    <source>
        <dbReference type="Proteomes" id="UP000533306"/>
    </source>
</evidence>
<dbReference type="GO" id="GO:0016260">
    <property type="term" value="P:selenocysteine biosynthetic process"/>
    <property type="evidence" value="ECO:0007669"/>
    <property type="project" value="UniProtKB-UniRule"/>
</dbReference>
<keyword evidence="8 12" id="KW-0648">Protein biosynthesis</keyword>
<dbReference type="PROSITE" id="PS50862">
    <property type="entry name" value="AA_TRNA_LIGASE_II"/>
    <property type="match status" value="1"/>
</dbReference>
<dbReference type="Pfam" id="PF00587">
    <property type="entry name" value="tRNA-synt_2b"/>
    <property type="match status" value="1"/>
</dbReference>
<dbReference type="PANTHER" id="PTHR43697:SF1">
    <property type="entry name" value="SERINE--TRNA LIGASE"/>
    <property type="match status" value="1"/>
</dbReference>
<dbReference type="NCBIfam" id="TIGR00414">
    <property type="entry name" value="serS"/>
    <property type="match status" value="1"/>
</dbReference>
<evidence type="ECO:0000256" key="1">
    <source>
        <dbReference type="ARBA" id="ARBA00004496"/>
    </source>
</evidence>
<dbReference type="InterPro" id="IPR033729">
    <property type="entry name" value="SerRS_core"/>
</dbReference>
<dbReference type="InterPro" id="IPR002314">
    <property type="entry name" value="aa-tRNA-synt_IIb"/>
</dbReference>
<feature type="binding site" evidence="12 13">
    <location>
        <position position="293"/>
    </location>
    <ligand>
        <name>L-serine</name>
        <dbReference type="ChEBI" id="CHEBI:33384"/>
    </ligand>
</feature>
<evidence type="ECO:0000256" key="13">
    <source>
        <dbReference type="PIRSR" id="PIRSR001529-1"/>
    </source>
</evidence>
<feature type="binding site" evidence="13">
    <location>
        <position position="239"/>
    </location>
    <ligand>
        <name>L-serine</name>
        <dbReference type="ChEBI" id="CHEBI:33384"/>
    </ligand>
</feature>
<dbReference type="InterPro" id="IPR010978">
    <property type="entry name" value="tRNA-bd_arm"/>
</dbReference>
<accession>A0A7W9VW94</accession>
<evidence type="ECO:0000256" key="7">
    <source>
        <dbReference type="ARBA" id="ARBA00022840"/>
    </source>
</evidence>
<dbReference type="SUPFAM" id="SSF46589">
    <property type="entry name" value="tRNA-binding arm"/>
    <property type="match status" value="1"/>
</dbReference>
<evidence type="ECO:0000256" key="3">
    <source>
        <dbReference type="ARBA" id="ARBA00010728"/>
    </source>
</evidence>
<keyword evidence="15" id="KW-0175">Coiled coil</keyword>
<evidence type="ECO:0000256" key="6">
    <source>
        <dbReference type="ARBA" id="ARBA00022741"/>
    </source>
</evidence>
<dbReference type="PRINTS" id="PR00981">
    <property type="entry name" value="TRNASYNTHSER"/>
</dbReference>
<feature type="binding site" evidence="12">
    <location>
        <begin position="239"/>
        <end position="241"/>
    </location>
    <ligand>
        <name>L-serine</name>
        <dbReference type="ChEBI" id="CHEBI:33384"/>
    </ligand>
</feature>
<comment type="function">
    <text evidence="12">Catalyzes the attachment of serine to tRNA(Ser). Is also able to aminoacylate tRNA(Sec) with serine, to form the misacylated tRNA L-seryl-tRNA(Sec), which will be further converted into selenocysteinyl-tRNA(Sec).</text>
</comment>
<evidence type="ECO:0000259" key="16">
    <source>
        <dbReference type="PROSITE" id="PS50862"/>
    </source>
</evidence>
<feature type="domain" description="Aminoacyl-transfer RNA synthetases class-II family profile" evidence="16">
    <location>
        <begin position="178"/>
        <end position="418"/>
    </location>
</feature>
<dbReference type="PANTHER" id="PTHR43697">
    <property type="entry name" value="SERYL-TRNA SYNTHETASE"/>
    <property type="match status" value="1"/>
</dbReference>
<name>A0A7W9VW94_9HYPH</name>
<dbReference type="GO" id="GO:0005524">
    <property type="term" value="F:ATP binding"/>
    <property type="evidence" value="ECO:0007669"/>
    <property type="project" value="UniProtKB-UniRule"/>
</dbReference>
<comment type="pathway">
    <text evidence="2 12">Aminoacyl-tRNA biosynthesis; selenocysteinyl-tRNA(Sec) biosynthesis; L-seryl-tRNA(Sec) from L-serine and tRNA(Sec): step 1/1.</text>
</comment>
<dbReference type="RefSeq" id="WP_183829982.1">
    <property type="nucleotide sequence ID" value="NZ_JACHEU010000001.1"/>
</dbReference>
<dbReference type="EC" id="6.1.1.11" evidence="12"/>
<dbReference type="Pfam" id="PF02403">
    <property type="entry name" value="Seryl_tRNA_N"/>
    <property type="match status" value="1"/>
</dbReference>
<comment type="subunit">
    <text evidence="12">Homodimer. The tRNA molecule binds across the dimer.</text>
</comment>
<dbReference type="AlphaFoldDB" id="A0A7W9VW94"/>
<comment type="similarity">
    <text evidence="3 12">Belongs to the class-II aminoacyl-tRNA synthetase family. Type-1 seryl-tRNA synthetase subfamily.</text>
</comment>
<proteinExistence type="inferred from homology"/>